<dbReference type="EMBL" id="CP046044">
    <property type="protein sequence ID" value="QGM26281.1"/>
    <property type="molecule type" value="Genomic_DNA"/>
</dbReference>
<feature type="domain" description="HTH cro/C1-type" evidence="1">
    <location>
        <begin position="61"/>
        <end position="114"/>
    </location>
</feature>
<dbReference type="InterPro" id="IPR039060">
    <property type="entry name" value="Antitox_HigA"/>
</dbReference>
<dbReference type="GO" id="GO:0006355">
    <property type="term" value="P:regulation of DNA-templated transcription"/>
    <property type="evidence" value="ECO:0007669"/>
    <property type="project" value="InterPro"/>
</dbReference>
<keyword evidence="5" id="KW-1185">Reference proteome</keyword>
<dbReference type="SMART" id="SM00530">
    <property type="entry name" value="HTH_XRE"/>
    <property type="match status" value="1"/>
</dbReference>
<reference evidence="3 5" key="3">
    <citation type="journal article" date="2020" name="Front. Cell. Infect. Microbiol.">
        <title>Characterization of Three Porcine Acinetobacter towneri Strains Co-Harboring tet(X3) and bla OXA-58.</title>
        <authorList>
            <person name="Ma J."/>
            <person name="Wang J."/>
            <person name="Feng J."/>
            <person name="Liu Y."/>
            <person name="Yang B."/>
            <person name="Li R."/>
            <person name="Bai L."/>
            <person name="He T."/>
            <person name="Wang X."/>
            <person name="Yang Z."/>
        </authorList>
    </citation>
    <scope>NUCLEOTIDE SEQUENCE [LARGE SCALE GENOMIC DNA]</scope>
    <source>
        <strain evidence="3 5">GX5</strain>
    </source>
</reference>
<evidence type="ECO:0000313" key="2">
    <source>
        <dbReference type="EMBL" id="QGM26281.1"/>
    </source>
</evidence>
<dbReference type="SUPFAM" id="SSF47413">
    <property type="entry name" value="lambda repressor-like DNA-binding domains"/>
    <property type="match status" value="1"/>
</dbReference>
<evidence type="ECO:0000313" key="5">
    <source>
        <dbReference type="Proteomes" id="UP000663954"/>
    </source>
</evidence>
<dbReference type="PANTHER" id="PTHR40455:SF1">
    <property type="entry name" value="ANTITOXIN HIGA"/>
    <property type="match status" value="1"/>
</dbReference>
<dbReference type="InterPro" id="IPR010982">
    <property type="entry name" value="Lambda_DNA-bd_dom_sf"/>
</dbReference>
<keyword evidence="2" id="KW-0614">Plasmid</keyword>
<reference evidence="4" key="1">
    <citation type="submission" date="2019-11" db="EMBL/GenBank/DDBJ databases">
        <title>Escherichia coli 1916D6.</title>
        <authorList>
            <person name="Yao H."/>
            <person name="Du X."/>
            <person name="Yu R."/>
            <person name="Li A."/>
        </authorList>
    </citation>
    <scope>NUCLEOTIDE SEQUENCE [LARGE SCALE GENOMIC DNA]</scope>
    <source>
        <strain evidence="4">19110F47</strain>
        <plasmid evidence="4">p19110f47-2</plasmid>
    </source>
</reference>
<accession>A0AAP9KHU2</accession>
<dbReference type="Proteomes" id="UP000405075">
    <property type="component" value="Plasmid p19110F47-2"/>
</dbReference>
<dbReference type="AlphaFoldDB" id="A0AAP9KHU2"/>
<dbReference type="EMBL" id="CP071769">
    <property type="protein sequence ID" value="QTD60608.1"/>
    <property type="molecule type" value="Genomic_DNA"/>
</dbReference>
<dbReference type="PANTHER" id="PTHR40455">
    <property type="entry name" value="ANTITOXIN HIGA"/>
    <property type="match status" value="1"/>
</dbReference>
<dbReference type="GO" id="GO:0001046">
    <property type="term" value="F:core promoter sequence-specific DNA binding"/>
    <property type="evidence" value="ECO:0007669"/>
    <property type="project" value="TreeGrafter"/>
</dbReference>
<proteinExistence type="predicted"/>
<geneLocation type="plasmid" evidence="2">
    <name>p19110F47-2</name>
</geneLocation>
<dbReference type="RefSeq" id="WP_000354814.1">
    <property type="nucleotide sequence ID" value="NZ_CP046044.1"/>
</dbReference>
<sequence>MDIRPIKTDADYRAALNDIENLMMAEPDTVEGEKLDILVTLVEAYEAKHFPMDLPDPVEAIKFEMERKGLTVKDLEPMIGKSNRVYEILNHKRSLTLKMIWKLHEGLGIPAESLIKPPQVRAL</sequence>
<geneLocation type="plasmid" evidence="3 5">
    <name>pGX5</name>
</geneLocation>
<dbReference type="Proteomes" id="UP000663954">
    <property type="component" value="Plasmid pGX5"/>
</dbReference>
<reference evidence="3" key="4">
    <citation type="submission" date="2021-03" db="EMBL/GenBank/DDBJ databases">
        <authorList>
            <person name="Ma J."/>
        </authorList>
    </citation>
    <scope>NUCLEOTIDE SEQUENCE</scope>
    <source>
        <strain evidence="3">GX5</strain>
        <plasmid evidence="3">pGX5</plasmid>
    </source>
</reference>
<protein>
    <submittedName>
        <fullName evidence="2">Transcriptional regulator</fullName>
    </submittedName>
</protein>
<reference evidence="2" key="2">
    <citation type="submission" date="2019-11" db="EMBL/GenBank/DDBJ databases">
        <authorList>
            <person name="Yao H."/>
            <person name="Du X."/>
            <person name="Yu R."/>
            <person name="Li A."/>
        </authorList>
    </citation>
    <scope>NUCLEOTIDE SEQUENCE</scope>
    <source>
        <strain evidence="2">19110F47</strain>
        <plasmid evidence="2">p19110F47-2</plasmid>
    </source>
</reference>
<evidence type="ECO:0000313" key="3">
    <source>
        <dbReference type="EMBL" id="QTD60608.1"/>
    </source>
</evidence>
<dbReference type="Gene3D" id="1.10.260.40">
    <property type="entry name" value="lambda repressor-like DNA-binding domains"/>
    <property type="match status" value="1"/>
</dbReference>
<dbReference type="InterPro" id="IPR001387">
    <property type="entry name" value="Cro/C1-type_HTH"/>
</dbReference>
<gene>
    <name evidence="2" type="ORF">GJD93_00450</name>
    <name evidence="3" type="ORF">J4G45_00385</name>
</gene>
<dbReference type="PROSITE" id="PS50943">
    <property type="entry name" value="HTH_CROC1"/>
    <property type="match status" value="1"/>
</dbReference>
<geneLocation type="plasmid" evidence="4">
    <name>p19110f47-2</name>
</geneLocation>
<evidence type="ECO:0000259" key="1">
    <source>
        <dbReference type="PROSITE" id="PS50943"/>
    </source>
</evidence>
<organism evidence="2 4">
    <name type="scientific">Acinetobacter towneri</name>
    <dbReference type="NCBI Taxonomy" id="202956"/>
    <lineage>
        <taxon>Bacteria</taxon>
        <taxon>Pseudomonadati</taxon>
        <taxon>Pseudomonadota</taxon>
        <taxon>Gammaproteobacteria</taxon>
        <taxon>Moraxellales</taxon>
        <taxon>Moraxellaceae</taxon>
        <taxon>Acinetobacter</taxon>
    </lineage>
</organism>
<name>A0AAP9KHU2_9GAMM</name>
<dbReference type="GeneID" id="64223892"/>
<evidence type="ECO:0000313" key="4">
    <source>
        <dbReference type="Proteomes" id="UP000405075"/>
    </source>
</evidence>